<protein>
    <submittedName>
        <fullName evidence="2">Uncharacterized protein</fullName>
    </submittedName>
</protein>
<proteinExistence type="predicted"/>
<comment type="caution">
    <text evidence="2">The sequence shown here is derived from an EMBL/GenBank/DDBJ whole genome shotgun (WGS) entry which is preliminary data.</text>
</comment>
<feature type="region of interest" description="Disordered" evidence="1">
    <location>
        <begin position="220"/>
        <end position="241"/>
    </location>
</feature>
<dbReference type="EMBL" id="LSBH01000079">
    <property type="protein sequence ID" value="OAQ57688.1"/>
    <property type="molecule type" value="Genomic_DNA"/>
</dbReference>
<evidence type="ECO:0000256" key="1">
    <source>
        <dbReference type="SAM" id="MobiDB-lite"/>
    </source>
</evidence>
<gene>
    <name evidence="2" type="ORF">VFPBJ_11736</name>
</gene>
<accession>A0A179EWY7</accession>
<evidence type="ECO:0000313" key="3">
    <source>
        <dbReference type="Proteomes" id="UP000078240"/>
    </source>
</evidence>
<sequence length="241" mass="26712">MNTRSPQSTQNRLREGTFQISGGMTHSQPAAPVINHRSAYLNSLWDSSCVLKDPARHHRVAPGGQTYQADQYAGAQIHAARASVQVQQPAPDFTHGASVPQEYTVIGQQANVTYGNTDCGNLGDQRCDFWEPWMGNQEEGRQISVPRPENESVLHTRGPRRFSVEQIYHSQRQQQDVSALFETISGVYGLSFPHGGVSPRCIAQRHKYVMHPIILYSSPSVSKHGRTPESRAGGPWHGFLA</sequence>
<dbReference type="Proteomes" id="UP000078240">
    <property type="component" value="Unassembled WGS sequence"/>
</dbReference>
<organism evidence="2 3">
    <name type="scientific">Purpureocillium lilacinum</name>
    <name type="common">Paecilomyces lilacinus</name>
    <dbReference type="NCBI Taxonomy" id="33203"/>
    <lineage>
        <taxon>Eukaryota</taxon>
        <taxon>Fungi</taxon>
        <taxon>Dikarya</taxon>
        <taxon>Ascomycota</taxon>
        <taxon>Pezizomycotina</taxon>
        <taxon>Sordariomycetes</taxon>
        <taxon>Hypocreomycetidae</taxon>
        <taxon>Hypocreales</taxon>
        <taxon>Ophiocordycipitaceae</taxon>
        <taxon>Purpureocillium</taxon>
    </lineage>
</organism>
<reference evidence="2 3" key="1">
    <citation type="submission" date="2016-01" db="EMBL/GenBank/DDBJ databases">
        <title>Biosynthesis of antibiotic leucinostatins and their inhibition on Phytophthora in bio-control Purpureocillium lilacinum.</title>
        <authorList>
            <person name="Wang G."/>
            <person name="Liu Z."/>
            <person name="Lin R."/>
            <person name="Li E."/>
            <person name="Mao Z."/>
            <person name="Ling J."/>
            <person name="Yin W."/>
            <person name="Xie B."/>
        </authorList>
    </citation>
    <scope>NUCLEOTIDE SEQUENCE [LARGE SCALE GENOMIC DNA]</scope>
    <source>
        <strain evidence="2">PLBJ-1</strain>
    </source>
</reference>
<evidence type="ECO:0000313" key="2">
    <source>
        <dbReference type="EMBL" id="OAQ57688.1"/>
    </source>
</evidence>
<name>A0A179EWY7_PURLI</name>
<dbReference type="AlphaFoldDB" id="A0A179EWY7"/>